<reference evidence="3" key="1">
    <citation type="journal article" date="2015" name="PLoS Genet.">
        <title>Genome Sequence and Transcriptome Analyses of Chrysochromulina tobin: Metabolic Tools for Enhanced Algal Fitness in the Prominent Order Prymnesiales (Haptophyceae).</title>
        <authorList>
            <person name="Hovde B.T."/>
            <person name="Deodato C.R."/>
            <person name="Hunsperger H.M."/>
            <person name="Ryken S.A."/>
            <person name="Yost W."/>
            <person name="Jha R.K."/>
            <person name="Patterson J."/>
            <person name="Monnat R.J. Jr."/>
            <person name="Barlow S.B."/>
            <person name="Starkenburg S.R."/>
            <person name="Cattolico R.A."/>
        </authorList>
    </citation>
    <scope>NUCLEOTIDE SEQUENCE</scope>
    <source>
        <strain evidence="3">CCMP291</strain>
    </source>
</reference>
<proteinExistence type="predicted"/>
<sequence length="199" mass="22187">MNVGRNHSTFDPEYDDKTHPKRKAFDEVRARTDEKSPPLLALGVIKAIETVLGANESKEARAAGVEYVPMAFLVEWVRDGGKSGALKAFNAELLDAWLSYVTFTPSRRNDDDALIDFAKGKLGHGHECYLVTNDNFKDHINQGKKGKKGKKGKITDEWFKQHVVGYMWLGRGGELQLMPDHNKLEGVLPGLCELAEMCA</sequence>
<evidence type="ECO:0000313" key="3">
    <source>
        <dbReference type="Proteomes" id="UP000037460"/>
    </source>
</evidence>
<protein>
    <submittedName>
        <fullName evidence="2">Uncharacterized protein</fullName>
    </submittedName>
</protein>
<organism evidence="2 3">
    <name type="scientific">Chrysochromulina tobinii</name>
    <dbReference type="NCBI Taxonomy" id="1460289"/>
    <lineage>
        <taxon>Eukaryota</taxon>
        <taxon>Haptista</taxon>
        <taxon>Haptophyta</taxon>
        <taxon>Prymnesiophyceae</taxon>
        <taxon>Prymnesiales</taxon>
        <taxon>Chrysochromulinaceae</taxon>
        <taxon>Chrysochromulina</taxon>
    </lineage>
</organism>
<evidence type="ECO:0000256" key="1">
    <source>
        <dbReference type="SAM" id="MobiDB-lite"/>
    </source>
</evidence>
<dbReference type="EMBL" id="JWZX01002666">
    <property type="protein sequence ID" value="KOO27782.1"/>
    <property type="molecule type" value="Genomic_DNA"/>
</dbReference>
<name>A0A0M0JN82_9EUKA</name>
<comment type="caution">
    <text evidence="2">The sequence shown here is derived from an EMBL/GenBank/DDBJ whole genome shotgun (WGS) entry which is preliminary data.</text>
</comment>
<accession>A0A0M0JN82</accession>
<dbReference type="Gene3D" id="3.40.50.11980">
    <property type="match status" value="1"/>
</dbReference>
<dbReference type="Proteomes" id="UP000037460">
    <property type="component" value="Unassembled WGS sequence"/>
</dbReference>
<keyword evidence="3" id="KW-1185">Reference proteome</keyword>
<evidence type="ECO:0000313" key="2">
    <source>
        <dbReference type="EMBL" id="KOO27782.1"/>
    </source>
</evidence>
<gene>
    <name evidence="2" type="ORF">Ctob_014381</name>
</gene>
<feature type="region of interest" description="Disordered" evidence="1">
    <location>
        <begin position="1"/>
        <end position="22"/>
    </location>
</feature>
<dbReference type="AlphaFoldDB" id="A0A0M0JN82"/>